<evidence type="ECO:0000313" key="4">
    <source>
        <dbReference type="EMBL" id="TLG72937.1"/>
    </source>
</evidence>
<comment type="caution">
    <text evidence="4">The sequence shown here is derived from an EMBL/GenBank/DDBJ whole genome shotgun (WGS) entry which is preliminary data.</text>
</comment>
<dbReference type="SUPFAM" id="SSF75005">
    <property type="entry name" value="Arabinanase/levansucrase/invertase"/>
    <property type="match status" value="1"/>
</dbReference>
<dbReference type="InterPro" id="IPR007184">
    <property type="entry name" value="Mannoside_phosphorylase"/>
</dbReference>
<evidence type="ECO:0000256" key="1">
    <source>
        <dbReference type="ARBA" id="ARBA00022676"/>
    </source>
</evidence>
<dbReference type="Pfam" id="PF04041">
    <property type="entry name" value="Glyco_hydro_130"/>
    <property type="match status" value="1"/>
</dbReference>
<sequence>MMSLNRIPENPIITIDDVKPSRPDTEVICAFNSAAAQVGDETVLLIRVAEKFINDDANVLSVPVYEPVDGVYQMVRKDLNVPELKAAGYNFDDPRVVEAPSARDGLAVVYLSSLSHLRVARSKDGIHFDIEEKPFIEPTTEYEAWGCEDPRLTYLDGIYYINYTAVSPLGVATMLATTKDFVTYEKHGLIFAPENRNVCFFPRKVNGKYLAFNRPAPEGIGTPNIWLAESNDMLHWGNQKFFYSVQKDGWETGRIGGGFHPIETEKGWLFIYHAADISNRYCLGAFLLDKNDPLKIIAKSEKPILEPELEYETAGFFGGVVFTCGGYLQDDMLYVYYGVADENMALATIKLDDLFAELGV</sequence>
<accession>A0A5R8QAQ0</accession>
<protein>
    <submittedName>
        <fullName evidence="4">Glycosidase</fullName>
    </submittedName>
</protein>
<reference evidence="4 5" key="1">
    <citation type="submission" date="2019-05" db="EMBL/GenBank/DDBJ databases">
        <title>Culicoidintestinum kansasii gen. nov., sp. nov. from the gastrointestinal tract of the biting midge, Culicoides sonorensis.</title>
        <authorList>
            <person name="Neupane S."/>
            <person name="Ghosh A."/>
            <person name="Gunther S."/>
            <person name="Martin K."/>
            <person name="Zurek L."/>
        </authorList>
    </citation>
    <scope>NUCLEOTIDE SEQUENCE [LARGE SCALE GENOMIC DNA]</scope>
    <source>
        <strain evidence="4 5">CS-1</strain>
    </source>
</reference>
<evidence type="ECO:0000313" key="5">
    <source>
        <dbReference type="Proteomes" id="UP000306912"/>
    </source>
</evidence>
<dbReference type="CDD" id="cd18612">
    <property type="entry name" value="GH130_Lin0857-like"/>
    <property type="match status" value="1"/>
</dbReference>
<name>A0A5R8QAQ0_9FIRM</name>
<proteinExistence type="inferred from homology"/>
<organism evidence="4 5">
    <name type="scientific">Culicoidibacter larvae</name>
    <dbReference type="NCBI Taxonomy" id="2579976"/>
    <lineage>
        <taxon>Bacteria</taxon>
        <taxon>Bacillati</taxon>
        <taxon>Bacillota</taxon>
        <taxon>Culicoidibacteria</taxon>
        <taxon>Culicoidibacterales</taxon>
        <taxon>Culicoidibacteraceae</taxon>
        <taxon>Culicoidibacter</taxon>
    </lineage>
</organism>
<keyword evidence="2" id="KW-0808">Transferase</keyword>
<dbReference type="InParanoid" id="A0A5R8QAQ0"/>
<evidence type="ECO:0000256" key="2">
    <source>
        <dbReference type="ARBA" id="ARBA00022679"/>
    </source>
</evidence>
<evidence type="ECO:0000256" key="3">
    <source>
        <dbReference type="ARBA" id="ARBA00024356"/>
    </source>
</evidence>
<dbReference type="AlphaFoldDB" id="A0A5R8QAQ0"/>
<dbReference type="EMBL" id="VBWP01000006">
    <property type="protein sequence ID" value="TLG72937.1"/>
    <property type="molecule type" value="Genomic_DNA"/>
</dbReference>
<dbReference type="OrthoDB" id="9759709at2"/>
<dbReference type="GO" id="GO:0016757">
    <property type="term" value="F:glycosyltransferase activity"/>
    <property type="evidence" value="ECO:0007669"/>
    <property type="project" value="UniProtKB-KW"/>
</dbReference>
<keyword evidence="5" id="KW-1185">Reference proteome</keyword>
<dbReference type="InterPro" id="IPR023296">
    <property type="entry name" value="Glyco_hydro_beta-prop_sf"/>
</dbReference>
<comment type="similarity">
    <text evidence="3">Belongs to the glycosyl hydrolase 130 family.</text>
</comment>
<gene>
    <name evidence="4" type="ORF">FEZ08_07775</name>
</gene>
<dbReference type="PIRSF" id="PIRSF016202">
    <property type="entry name" value="PH1107"/>
    <property type="match status" value="1"/>
</dbReference>
<keyword evidence="4" id="KW-0378">Hydrolase</keyword>
<dbReference type="PANTHER" id="PTHR34106:SF5">
    <property type="entry name" value="GLYCOSIDASE"/>
    <property type="match status" value="1"/>
</dbReference>
<dbReference type="Gene3D" id="2.115.10.20">
    <property type="entry name" value="Glycosyl hydrolase domain, family 43"/>
    <property type="match status" value="1"/>
</dbReference>
<dbReference type="PANTHER" id="PTHR34106">
    <property type="entry name" value="GLYCOSIDASE"/>
    <property type="match status" value="1"/>
</dbReference>
<dbReference type="Proteomes" id="UP000306912">
    <property type="component" value="Unassembled WGS sequence"/>
</dbReference>
<keyword evidence="1" id="KW-0328">Glycosyltransferase</keyword>
<dbReference type="GO" id="GO:0016798">
    <property type="term" value="F:hydrolase activity, acting on glycosyl bonds"/>
    <property type="evidence" value="ECO:0007669"/>
    <property type="project" value="UniProtKB-KW"/>
</dbReference>
<keyword evidence="4" id="KW-0326">Glycosidase</keyword>